<proteinExistence type="predicted"/>
<feature type="compositionally biased region" description="Low complexity" evidence="1">
    <location>
        <begin position="40"/>
        <end position="53"/>
    </location>
</feature>
<evidence type="ECO:0000313" key="4">
    <source>
        <dbReference type="EMBL" id="EIM57512.1"/>
    </source>
</evidence>
<feature type="compositionally biased region" description="Polar residues" evidence="1">
    <location>
        <begin position="56"/>
        <end position="78"/>
    </location>
</feature>
<feature type="domain" description="SpaA-like prealbumin fold" evidence="3">
    <location>
        <begin position="382"/>
        <end position="452"/>
    </location>
</feature>
<keyword evidence="2" id="KW-1133">Transmembrane helix</keyword>
<accession>I5AUN9</accession>
<dbReference type="STRING" id="633697.EubceDRAFT1_1735"/>
<evidence type="ECO:0000256" key="1">
    <source>
        <dbReference type="SAM" id="MobiDB-lite"/>
    </source>
</evidence>
<name>I5AUN9_EUBC6</name>
<reference evidence="4 5" key="1">
    <citation type="submission" date="2010-08" db="EMBL/GenBank/DDBJ databases">
        <authorList>
            <consortium name="US DOE Joint Genome Institute (JGI-PGF)"/>
            <person name="Lucas S."/>
            <person name="Copeland A."/>
            <person name="Lapidus A."/>
            <person name="Cheng J.-F."/>
            <person name="Bruce D."/>
            <person name="Goodwin L."/>
            <person name="Pitluck S."/>
            <person name="Land M.L."/>
            <person name="Hauser L."/>
            <person name="Chang Y.-J."/>
            <person name="Anderson I.J."/>
            <person name="Johnson E."/>
            <person name="Mulhopadhyay B."/>
            <person name="Kyrpides N."/>
            <person name="Woyke T.J."/>
        </authorList>
    </citation>
    <scope>NUCLEOTIDE SEQUENCE [LARGE SCALE GENOMIC DNA]</scope>
    <source>
        <strain evidence="4 5">6</strain>
    </source>
</reference>
<dbReference type="Pfam" id="PF17802">
    <property type="entry name" value="SpaA"/>
    <property type="match status" value="2"/>
</dbReference>
<feature type="region of interest" description="Disordered" evidence="1">
    <location>
        <begin position="644"/>
        <end position="716"/>
    </location>
</feature>
<feature type="compositionally biased region" description="Acidic residues" evidence="1">
    <location>
        <begin position="663"/>
        <end position="679"/>
    </location>
</feature>
<feature type="compositionally biased region" description="Acidic residues" evidence="1">
    <location>
        <begin position="707"/>
        <end position="716"/>
    </location>
</feature>
<feature type="compositionally biased region" description="Basic and acidic residues" evidence="1">
    <location>
        <begin position="563"/>
        <end position="579"/>
    </location>
</feature>
<feature type="domain" description="SpaA-like prealbumin fold" evidence="3">
    <location>
        <begin position="483"/>
        <end position="555"/>
    </location>
</feature>
<feature type="compositionally biased region" description="Low complexity" evidence="1">
    <location>
        <begin position="582"/>
        <end position="602"/>
    </location>
</feature>
<dbReference type="HOGENOM" id="CLU_385768_0_0_9"/>
<evidence type="ECO:0000313" key="5">
    <source>
        <dbReference type="Proteomes" id="UP000005753"/>
    </source>
</evidence>
<evidence type="ECO:0000259" key="3">
    <source>
        <dbReference type="Pfam" id="PF17802"/>
    </source>
</evidence>
<feature type="compositionally biased region" description="Polar residues" evidence="1">
    <location>
        <begin position="682"/>
        <end position="694"/>
    </location>
</feature>
<keyword evidence="2" id="KW-0812">Transmembrane</keyword>
<sequence>MGEIQYNMKKIRQLFTILITVTLILGLCCGSVMAEESVSQTSSSSSSAGQSDDSQTEGQDINSSEIVLEGGNQSPESGNDSEKDDETQDTEEDVPGKNTGMSTANPPEQDGVTEGLEISLSVSGLENEAEAMARDFRFVIEKYVEEEASQAVTPEQRAAYDQKYTVAELFVKDSDRFNTMTWDEETKTAVYTMKADQLHQLDYGRYLVKLDTTSEKIEEKSSEGEFTGYYEVTGDNGQGAAGETGTNEFREDVGFLIVIGPDEGGTGKVIRAAEQDDTLVGDCAEDEASRIITSGITTLFTMDSLVGSSLVESLGTSAMAVSGETEPTRVKVLLNYGLPRQTLKGTGSKKNEITKESIKDELTGASDSEGKGNVLIFNYSDFTEEVLPGTKLEMSGTKSESWTTIENNAHAIINLPAGSYTVAAKTVPDGYNSGDAVTFTVDSDGTVKVGGNDVKRVTAKDKDNVERQYYKVELFQKAQTVPIDIYKVNSNGETVGGADLSILLPSGKELRNWQTTMGKLRRIDLASGEYILHENSAPEGLKIASDINFSVDGSGKLIVGGEQADKVNMVDEGTSRGKNPDGSTGEGAAPTAAPTSANSKATQVKTGDESKTSEWVVMLGVLSCLLCSFVLLKKNQEKKAAMEAAEELKESAEESSTDKEAVEDIPEDVEEKTEPEETSETAQSTKADAASNTTEEADAEVKGKEEIAEDKESETK</sequence>
<evidence type="ECO:0000256" key="2">
    <source>
        <dbReference type="SAM" id="Phobius"/>
    </source>
</evidence>
<reference evidence="4 5" key="2">
    <citation type="submission" date="2012-02" db="EMBL/GenBank/DDBJ databases">
        <title>Improved High-Quality Draft sequence of Eubacterium cellulosolvens 6.</title>
        <authorList>
            <consortium name="US DOE Joint Genome Institute"/>
            <person name="Lucas S."/>
            <person name="Han J."/>
            <person name="Lapidus A."/>
            <person name="Cheng J.-F."/>
            <person name="Goodwin L."/>
            <person name="Pitluck S."/>
            <person name="Peters L."/>
            <person name="Mikhailova N."/>
            <person name="Gu W."/>
            <person name="Detter J.C."/>
            <person name="Han C."/>
            <person name="Tapia R."/>
            <person name="Land M."/>
            <person name="Hauser L."/>
            <person name="Kyrpides N."/>
            <person name="Ivanova N."/>
            <person name="Pagani I."/>
            <person name="Johnson E."/>
            <person name="Mukhopadhyay B."/>
            <person name="Anderson I."/>
            <person name="Woyke T."/>
        </authorList>
    </citation>
    <scope>NUCLEOTIDE SEQUENCE [LARGE SCALE GENOMIC DNA]</scope>
    <source>
        <strain evidence="4 5">6</strain>
    </source>
</reference>
<feature type="compositionally biased region" description="Acidic residues" evidence="1">
    <location>
        <begin position="82"/>
        <end position="93"/>
    </location>
</feature>
<protein>
    <recommendedName>
        <fullName evidence="3">SpaA-like prealbumin fold domain-containing protein</fullName>
    </recommendedName>
</protein>
<dbReference type="Gene3D" id="2.60.40.10">
    <property type="entry name" value="Immunoglobulins"/>
    <property type="match status" value="2"/>
</dbReference>
<dbReference type="InterPro" id="IPR013783">
    <property type="entry name" value="Ig-like_fold"/>
</dbReference>
<dbReference type="AlphaFoldDB" id="I5AUN9"/>
<feature type="region of interest" description="Disordered" evidence="1">
    <location>
        <begin position="40"/>
        <end position="112"/>
    </location>
</feature>
<feature type="region of interest" description="Disordered" evidence="1">
    <location>
        <begin position="562"/>
        <end position="611"/>
    </location>
</feature>
<feature type="transmembrane region" description="Helical" evidence="2">
    <location>
        <begin position="615"/>
        <end position="632"/>
    </location>
</feature>
<feature type="compositionally biased region" description="Basic and acidic residues" evidence="1">
    <location>
        <begin position="644"/>
        <end position="662"/>
    </location>
</feature>
<organism evidence="4 5">
    <name type="scientific">Eubacterium cellulosolvens (strain ATCC 43171 / JCM 9499 / 6)</name>
    <name type="common">Cillobacterium cellulosolvens</name>
    <dbReference type="NCBI Taxonomy" id="633697"/>
    <lineage>
        <taxon>Bacteria</taxon>
        <taxon>Bacillati</taxon>
        <taxon>Bacillota</taxon>
        <taxon>Clostridia</taxon>
        <taxon>Eubacteriales</taxon>
        <taxon>Eubacteriaceae</taxon>
        <taxon>Eubacterium</taxon>
    </lineage>
</organism>
<gene>
    <name evidence="4" type="ORF">EubceDRAFT1_1735</name>
</gene>
<dbReference type="InterPro" id="IPR041033">
    <property type="entry name" value="SpaA_PFL_dom_1"/>
</dbReference>
<dbReference type="Proteomes" id="UP000005753">
    <property type="component" value="Chromosome"/>
</dbReference>
<keyword evidence="5" id="KW-1185">Reference proteome</keyword>
<dbReference type="EMBL" id="CM001487">
    <property type="protein sequence ID" value="EIM57512.1"/>
    <property type="molecule type" value="Genomic_DNA"/>
</dbReference>
<dbReference type="eggNOG" id="COG4932">
    <property type="taxonomic scope" value="Bacteria"/>
</dbReference>
<keyword evidence="2" id="KW-0472">Membrane</keyword>